<sequence>MLQNVTPYLFFNGNCKEALDFYSNALGGNIKGIMTYGEANETSADDPDRIIHSQLDIDGQTFMLSDIPKDDQAAIKDRNVYIVLEFDSEEAVTTAYEQLKEDAQVYIELADMFWGAKYAKLVDKYNIGWDLNYTYPQNEQ</sequence>
<dbReference type="Gene3D" id="3.10.180.10">
    <property type="entry name" value="2,3-Dihydroxybiphenyl 1,2-Dioxygenase, domain 1"/>
    <property type="match status" value="1"/>
</dbReference>
<reference evidence="2 3" key="1">
    <citation type="journal article" date="2016" name="Front. Microbiol.">
        <title>Comprehensive Phylogenetic Analysis of Bovine Non-aureus Staphylococci Species Based on Whole-Genome Sequencing.</title>
        <authorList>
            <person name="Naushad S."/>
            <person name="Barkema H.W."/>
            <person name="Luby C."/>
            <person name="Condas L.A."/>
            <person name="Nobrega D.B."/>
            <person name="Carson D.A."/>
            <person name="De Buck J."/>
        </authorList>
    </citation>
    <scope>NUCLEOTIDE SEQUENCE [LARGE SCALE GENOMIC DNA]</scope>
    <source>
        <strain evidence="2 3">SNUC 1388</strain>
    </source>
</reference>
<evidence type="ECO:0000313" key="2">
    <source>
        <dbReference type="EMBL" id="RIL43648.1"/>
    </source>
</evidence>
<gene>
    <name evidence="2" type="ORF">BUZ01_03235</name>
</gene>
<dbReference type="CDD" id="cd06588">
    <property type="entry name" value="PhnB_like"/>
    <property type="match status" value="1"/>
</dbReference>
<organism evidence="2 3">
    <name type="scientific">Staphylococcus gallinarum</name>
    <dbReference type="NCBI Taxonomy" id="1293"/>
    <lineage>
        <taxon>Bacteria</taxon>
        <taxon>Bacillati</taxon>
        <taxon>Bacillota</taxon>
        <taxon>Bacilli</taxon>
        <taxon>Bacillales</taxon>
        <taxon>Staphylococcaceae</taxon>
        <taxon>Staphylococcus</taxon>
    </lineage>
</organism>
<dbReference type="SUPFAM" id="SSF54593">
    <property type="entry name" value="Glyoxalase/Bleomycin resistance protein/Dihydroxybiphenyl dioxygenase"/>
    <property type="match status" value="1"/>
</dbReference>
<feature type="domain" description="Glyoxalase/fosfomycin resistance/dioxygenase" evidence="1">
    <location>
        <begin position="9"/>
        <end position="124"/>
    </location>
</feature>
<dbReference type="PANTHER" id="PTHR33990:SF1">
    <property type="entry name" value="PROTEIN YJDN"/>
    <property type="match status" value="1"/>
</dbReference>
<dbReference type="RefSeq" id="WP_107526843.1">
    <property type="nucleotide sequence ID" value="NZ_JAIBNU010000006.1"/>
</dbReference>
<dbReference type="PANTHER" id="PTHR33990">
    <property type="entry name" value="PROTEIN YJDN-RELATED"/>
    <property type="match status" value="1"/>
</dbReference>
<comment type="caution">
    <text evidence="2">The sequence shown here is derived from an EMBL/GenBank/DDBJ whole genome shotgun (WGS) entry which is preliminary data.</text>
</comment>
<dbReference type="InterPro" id="IPR028973">
    <property type="entry name" value="PhnB-like"/>
</dbReference>
<name>A0A2T4SZZ3_STAGA</name>
<dbReference type="InterPro" id="IPR004360">
    <property type="entry name" value="Glyas_Fos-R_dOase_dom"/>
</dbReference>
<dbReference type="EMBL" id="QXRZ01000002">
    <property type="protein sequence ID" value="RIL43648.1"/>
    <property type="molecule type" value="Genomic_DNA"/>
</dbReference>
<dbReference type="Pfam" id="PF00903">
    <property type="entry name" value="Glyoxalase"/>
    <property type="match status" value="1"/>
</dbReference>
<evidence type="ECO:0000313" key="3">
    <source>
        <dbReference type="Proteomes" id="UP000283576"/>
    </source>
</evidence>
<proteinExistence type="predicted"/>
<dbReference type="Proteomes" id="UP000283576">
    <property type="component" value="Unassembled WGS sequence"/>
</dbReference>
<dbReference type="AlphaFoldDB" id="A0A2T4SZZ3"/>
<protein>
    <submittedName>
        <fullName evidence="2">VOC family protein</fullName>
    </submittedName>
</protein>
<evidence type="ECO:0000259" key="1">
    <source>
        <dbReference type="Pfam" id="PF00903"/>
    </source>
</evidence>
<dbReference type="InterPro" id="IPR029068">
    <property type="entry name" value="Glyas_Bleomycin-R_OHBP_Dase"/>
</dbReference>
<accession>A0A2T4SZZ3</accession>